<comment type="caution">
    <text evidence="1">The sequence shown here is derived from an EMBL/GenBank/DDBJ whole genome shotgun (WGS) entry which is preliminary data.</text>
</comment>
<evidence type="ECO:0000313" key="1">
    <source>
        <dbReference type="EMBL" id="GAA6144402.1"/>
    </source>
</evidence>
<gene>
    <name evidence="1" type="ORF">NBRC116585_05190</name>
</gene>
<dbReference type="Proteomes" id="UP001481413">
    <property type="component" value="Unassembled WGS sequence"/>
</dbReference>
<proteinExistence type="predicted"/>
<dbReference type="EMBL" id="BAABWH010000001">
    <property type="protein sequence ID" value="GAA6144402.1"/>
    <property type="molecule type" value="Genomic_DNA"/>
</dbReference>
<accession>A0ABP9ZW86</accession>
<name>A0ABP9ZW86_9GAMM</name>
<sequence length="286" mass="32245">MQATLVERLEKAINSLMIRFAPVWYATQALQKMSLPDYAPLNPLVTDANQWFNLPTALNSACSALLEEGNGWQGLAKELEHLAVQKLIQRPVSLTRLTGAHHLPPYDGFSAAPTLREAVLALENDQAAIESDEAFDDLMRALPRSLQATHREWDGRLLLNSHELLEQIIPLIEYAGVRQRDAMVPANLIIEGVRQEALERIRTKYWWFVMHPDSAQALTILFSQCGFSAAHSGPVGPSEGHAFFFAPKSSQRLNKVVLQLMSSRRSTQLSEFGRFLSKHRHRFRTP</sequence>
<protein>
    <submittedName>
        <fullName evidence="1">Uncharacterized protein</fullName>
    </submittedName>
</protein>
<keyword evidence="2" id="KW-1185">Reference proteome</keyword>
<evidence type="ECO:0000313" key="2">
    <source>
        <dbReference type="Proteomes" id="UP001481413"/>
    </source>
</evidence>
<dbReference type="RefSeq" id="WP_353293330.1">
    <property type="nucleotide sequence ID" value="NZ_BAABWH010000001.1"/>
</dbReference>
<organism evidence="1 2">
    <name type="scientific">Thalassolituus maritimus</name>
    <dbReference type="NCBI Taxonomy" id="484498"/>
    <lineage>
        <taxon>Bacteria</taxon>
        <taxon>Pseudomonadati</taxon>
        <taxon>Pseudomonadota</taxon>
        <taxon>Gammaproteobacteria</taxon>
        <taxon>Oceanospirillales</taxon>
        <taxon>Oceanospirillaceae</taxon>
        <taxon>Thalassolituus</taxon>
    </lineage>
</organism>
<reference evidence="1 2" key="1">
    <citation type="submission" date="2024-04" db="EMBL/GenBank/DDBJ databases">
        <title>Draft genome sequence of Thalassolituus maritimus NBRC 116585.</title>
        <authorList>
            <person name="Miyakawa T."/>
            <person name="Kusuya Y."/>
            <person name="Miura T."/>
        </authorList>
    </citation>
    <scope>NUCLEOTIDE SEQUENCE [LARGE SCALE GENOMIC DNA]</scope>
    <source>
        <strain evidence="1 2">5NW40-0001</strain>
    </source>
</reference>